<evidence type="ECO:0000256" key="1">
    <source>
        <dbReference type="SAM" id="MobiDB-lite"/>
    </source>
</evidence>
<keyword evidence="4" id="KW-1185">Reference proteome</keyword>
<dbReference type="EMBL" id="JBIGHY010000002">
    <property type="protein sequence ID" value="MFG6413532.1"/>
    <property type="molecule type" value="Genomic_DNA"/>
</dbReference>
<evidence type="ECO:0000313" key="4">
    <source>
        <dbReference type="Proteomes" id="UP001606300"/>
    </source>
</evidence>
<gene>
    <name evidence="3" type="ORF">ACG02S_06430</name>
</gene>
<evidence type="ECO:0000256" key="2">
    <source>
        <dbReference type="SAM" id="SignalP"/>
    </source>
</evidence>
<feature type="region of interest" description="Disordered" evidence="1">
    <location>
        <begin position="93"/>
        <end position="124"/>
    </location>
</feature>
<feature type="chain" id="PRO_5046874257" description="PXPV repeat-containing protein" evidence="2">
    <location>
        <begin position="24"/>
        <end position="124"/>
    </location>
</feature>
<evidence type="ECO:0008006" key="5">
    <source>
        <dbReference type="Google" id="ProtNLM"/>
    </source>
</evidence>
<dbReference type="Proteomes" id="UP001606300">
    <property type="component" value="Unassembled WGS sequence"/>
</dbReference>
<proteinExistence type="predicted"/>
<feature type="signal peptide" evidence="2">
    <location>
        <begin position="1"/>
        <end position="23"/>
    </location>
</feature>
<organism evidence="3 4">
    <name type="scientific">Pelomonas dachongensis</name>
    <dbReference type="NCBI Taxonomy" id="3299029"/>
    <lineage>
        <taxon>Bacteria</taxon>
        <taxon>Pseudomonadati</taxon>
        <taxon>Pseudomonadota</taxon>
        <taxon>Betaproteobacteria</taxon>
        <taxon>Burkholderiales</taxon>
        <taxon>Sphaerotilaceae</taxon>
        <taxon>Roseateles</taxon>
    </lineage>
</organism>
<name>A0ABW7EJ94_9BURK</name>
<protein>
    <recommendedName>
        <fullName evidence="5">PXPV repeat-containing protein</fullName>
    </recommendedName>
</protein>
<sequence>MLRSALVTLATGAALLGAGAAHAETRWSIGINVPAAGVIVSNAPRYYVEPAPVYYAPPPPVYRPAPRYVVRDVYYAPPPRVVYEQSYRRWDDRGGRWEHRGHDHDRRDGWDRGRDRDDGPHRGR</sequence>
<evidence type="ECO:0000313" key="3">
    <source>
        <dbReference type="EMBL" id="MFG6413532.1"/>
    </source>
</evidence>
<dbReference type="RefSeq" id="WP_394469612.1">
    <property type="nucleotide sequence ID" value="NZ_JBIGHY010000002.1"/>
</dbReference>
<reference evidence="3 4" key="1">
    <citation type="submission" date="2024-09" db="EMBL/GenBank/DDBJ databases">
        <title>Novel species of the genus Pelomonas and Roseateles isolated from streams.</title>
        <authorList>
            <person name="Lu H."/>
        </authorList>
    </citation>
    <scope>NUCLEOTIDE SEQUENCE [LARGE SCALE GENOMIC DNA]</scope>
    <source>
        <strain evidence="3 4">DC23W</strain>
    </source>
</reference>
<accession>A0ABW7EJ94</accession>
<keyword evidence="2" id="KW-0732">Signal</keyword>
<comment type="caution">
    <text evidence="3">The sequence shown here is derived from an EMBL/GenBank/DDBJ whole genome shotgun (WGS) entry which is preliminary data.</text>
</comment>